<evidence type="ECO:0000313" key="3">
    <source>
        <dbReference type="EMBL" id="MFC3098092.1"/>
    </source>
</evidence>
<comment type="caution">
    <text evidence="3">The sequence shown here is derived from an EMBL/GenBank/DDBJ whole genome shotgun (WGS) entry which is preliminary data.</text>
</comment>
<dbReference type="EMBL" id="JBHRST010000013">
    <property type="protein sequence ID" value="MFC3098092.1"/>
    <property type="molecule type" value="Genomic_DNA"/>
</dbReference>
<keyword evidence="2" id="KW-0812">Transmembrane</keyword>
<dbReference type="Proteomes" id="UP001595456">
    <property type="component" value="Unassembled WGS sequence"/>
</dbReference>
<organism evidence="3 4">
    <name type="scientific">Alteraurantiacibacter palmitatis</name>
    <dbReference type="NCBI Taxonomy" id="2054628"/>
    <lineage>
        <taxon>Bacteria</taxon>
        <taxon>Pseudomonadati</taxon>
        <taxon>Pseudomonadota</taxon>
        <taxon>Alphaproteobacteria</taxon>
        <taxon>Sphingomonadales</taxon>
        <taxon>Erythrobacteraceae</taxon>
        <taxon>Alteraurantiacibacter</taxon>
    </lineage>
</organism>
<feature type="region of interest" description="Disordered" evidence="1">
    <location>
        <begin position="1"/>
        <end position="26"/>
    </location>
</feature>
<protein>
    <submittedName>
        <fullName evidence="3">Uncharacterized protein</fullName>
    </submittedName>
</protein>
<accession>A0ABV7E6B9</accession>
<name>A0ABV7E6B9_9SPHN</name>
<keyword evidence="2" id="KW-0472">Membrane</keyword>
<evidence type="ECO:0000256" key="2">
    <source>
        <dbReference type="SAM" id="Phobius"/>
    </source>
</evidence>
<evidence type="ECO:0000313" key="4">
    <source>
        <dbReference type="Proteomes" id="UP001595456"/>
    </source>
</evidence>
<sequence>MRIDLSAPRKRAASISLPPSPPEAVRKTGAKTMRNFATTLLASIASLAVSATMFNAILV</sequence>
<evidence type="ECO:0000256" key="1">
    <source>
        <dbReference type="SAM" id="MobiDB-lite"/>
    </source>
</evidence>
<dbReference type="RefSeq" id="WP_336925358.1">
    <property type="nucleotide sequence ID" value="NZ_JBANRO010000004.1"/>
</dbReference>
<reference evidence="4" key="1">
    <citation type="journal article" date="2019" name="Int. J. Syst. Evol. Microbiol.">
        <title>The Global Catalogue of Microorganisms (GCM) 10K type strain sequencing project: providing services to taxonomists for standard genome sequencing and annotation.</title>
        <authorList>
            <consortium name="The Broad Institute Genomics Platform"/>
            <consortium name="The Broad Institute Genome Sequencing Center for Infectious Disease"/>
            <person name="Wu L."/>
            <person name="Ma J."/>
        </authorList>
    </citation>
    <scope>NUCLEOTIDE SEQUENCE [LARGE SCALE GENOMIC DNA]</scope>
    <source>
        <strain evidence="4">KCTC 52607</strain>
    </source>
</reference>
<proteinExistence type="predicted"/>
<keyword evidence="2" id="KW-1133">Transmembrane helix</keyword>
<feature type="transmembrane region" description="Helical" evidence="2">
    <location>
        <begin position="36"/>
        <end position="58"/>
    </location>
</feature>
<gene>
    <name evidence="3" type="ORF">ACFODU_09805</name>
</gene>
<keyword evidence="4" id="KW-1185">Reference proteome</keyword>